<accession>A0A1A8WKH8</accession>
<keyword evidence="1" id="KW-0472">Membrane</keyword>
<evidence type="ECO:0000313" key="3">
    <source>
        <dbReference type="Proteomes" id="UP000078560"/>
    </source>
</evidence>
<dbReference type="Proteomes" id="UP000078560">
    <property type="component" value="Unassembled WGS sequence"/>
</dbReference>
<organism evidence="2 3">
    <name type="scientific">Plasmodium ovale curtisi</name>
    <dbReference type="NCBI Taxonomy" id="864141"/>
    <lineage>
        <taxon>Eukaryota</taxon>
        <taxon>Sar</taxon>
        <taxon>Alveolata</taxon>
        <taxon>Apicomplexa</taxon>
        <taxon>Aconoidasida</taxon>
        <taxon>Haemosporida</taxon>
        <taxon>Plasmodiidae</taxon>
        <taxon>Plasmodium</taxon>
        <taxon>Plasmodium (Plasmodium)</taxon>
    </lineage>
</organism>
<dbReference type="InterPro" id="IPR008780">
    <property type="entry name" value="Plasmodium_Vir"/>
</dbReference>
<protein>
    <submittedName>
        <fullName evidence="2">PIR Superfamily Protein</fullName>
    </submittedName>
</protein>
<sequence>MGTDDDLQEEAEEEEEFASGESYYYAVRSFFKYEKEFNTNNDETSYTEDYDAKCDSISQTHFPGTEFINRCYRVAKYIYDIKQNEDNKYERCKCLNYMLNSNINLNTFSNLNGQELFKAYKDIAKNMKTCELIIDYIDKTDLKKIEILYHLHKAMDKLENSIDADDGDICKNAEEFAKHYRNTRDDCTTDNNDGYCEELKGIQQYIYHSTQMEKYTEAWKILKTLIPNDGTSSIIVSFIMMLGIPFFLYILYKFTSLGSWVDIQMKNKKKVWNNIFENAPQLNSHIHEDVNMENSKFNIKYHSVKNS</sequence>
<reference evidence="3" key="1">
    <citation type="submission" date="2016-05" db="EMBL/GenBank/DDBJ databases">
        <authorList>
            <person name="Naeem Raeece"/>
        </authorList>
    </citation>
    <scope>NUCLEOTIDE SEQUENCE [LARGE SCALE GENOMIC DNA]</scope>
</reference>
<dbReference type="EMBL" id="FLQU01001280">
    <property type="protein sequence ID" value="SBS92366.1"/>
    <property type="molecule type" value="Genomic_DNA"/>
</dbReference>
<keyword evidence="1" id="KW-0812">Transmembrane</keyword>
<evidence type="ECO:0000313" key="2">
    <source>
        <dbReference type="EMBL" id="SBS92366.1"/>
    </source>
</evidence>
<dbReference type="Pfam" id="PF05795">
    <property type="entry name" value="Plasmodium_Vir"/>
    <property type="match status" value="1"/>
</dbReference>
<keyword evidence="1" id="KW-1133">Transmembrane helix</keyword>
<name>A0A1A8WKH8_PLAOA</name>
<proteinExistence type="predicted"/>
<feature type="transmembrane region" description="Helical" evidence="1">
    <location>
        <begin position="234"/>
        <end position="252"/>
    </location>
</feature>
<dbReference type="AlphaFoldDB" id="A0A1A8WKH8"/>
<evidence type="ECO:0000256" key="1">
    <source>
        <dbReference type="SAM" id="Phobius"/>
    </source>
</evidence>
<gene>
    <name evidence="2" type="ORF">POVCU2_0073820</name>
</gene>